<name>A0A2S4MK14_9BURK</name>
<dbReference type="AlphaFoldDB" id="A0A2S4MK14"/>
<accession>A0A2S4MK14</accession>
<dbReference type="Proteomes" id="UP000237381">
    <property type="component" value="Unassembled WGS sequence"/>
</dbReference>
<dbReference type="EMBL" id="PQGA01000002">
    <property type="protein sequence ID" value="POR54939.1"/>
    <property type="molecule type" value="Genomic_DNA"/>
</dbReference>
<evidence type="ECO:0000313" key="1">
    <source>
        <dbReference type="EMBL" id="POR54939.1"/>
    </source>
</evidence>
<evidence type="ECO:0000313" key="2">
    <source>
        <dbReference type="Proteomes" id="UP000237381"/>
    </source>
</evidence>
<protein>
    <submittedName>
        <fullName evidence="1">Uncharacterized protein</fullName>
    </submittedName>
</protein>
<dbReference type="OrthoDB" id="9104071at2"/>
<reference evidence="1 2" key="1">
    <citation type="submission" date="2018-01" db="EMBL/GenBank/DDBJ databases">
        <title>Genomic Encyclopedia of Type Strains, Phase III (KMG-III): the genomes of soil and plant-associated and newly described type strains.</title>
        <authorList>
            <person name="Whitman W."/>
        </authorList>
    </citation>
    <scope>NUCLEOTIDE SEQUENCE [LARGE SCALE GENOMIC DNA]</scope>
    <source>
        <strain evidence="1 2">JCM 18070</strain>
    </source>
</reference>
<gene>
    <name evidence="1" type="ORF">B0G62_102549</name>
</gene>
<comment type="caution">
    <text evidence="1">The sequence shown here is derived from an EMBL/GenBank/DDBJ whole genome shotgun (WGS) entry which is preliminary data.</text>
</comment>
<keyword evidence="2" id="KW-1185">Reference proteome</keyword>
<sequence>MTQNEVFAVFERLNREGHASIDLDHACAEFAKWLAGAWDGLGERDVALLSSVGATLWREGYARRY</sequence>
<proteinExistence type="predicted"/>
<organism evidence="1 2">
    <name type="scientific">Paraburkholderia eburnea</name>
    <dbReference type="NCBI Taxonomy" id="1189126"/>
    <lineage>
        <taxon>Bacteria</taxon>
        <taxon>Pseudomonadati</taxon>
        <taxon>Pseudomonadota</taxon>
        <taxon>Betaproteobacteria</taxon>
        <taxon>Burkholderiales</taxon>
        <taxon>Burkholderiaceae</taxon>
        <taxon>Paraburkholderia</taxon>
    </lineage>
</organism>
<dbReference type="RefSeq" id="WP_103703667.1">
    <property type="nucleotide sequence ID" value="NZ_PQGA01000002.1"/>
</dbReference>